<reference evidence="2 3" key="1">
    <citation type="submission" date="2014-04" db="EMBL/GenBank/DDBJ databases">
        <authorList>
            <consortium name="DOE Joint Genome Institute"/>
            <person name="Kuo A."/>
            <person name="Kohler A."/>
            <person name="Costa M.D."/>
            <person name="Nagy L.G."/>
            <person name="Floudas D."/>
            <person name="Copeland A."/>
            <person name="Barry K.W."/>
            <person name="Cichocki N."/>
            <person name="Veneault-Fourrey C."/>
            <person name="LaButti K."/>
            <person name="Lindquist E.A."/>
            <person name="Lipzen A."/>
            <person name="Lundell T."/>
            <person name="Morin E."/>
            <person name="Murat C."/>
            <person name="Sun H."/>
            <person name="Tunlid A."/>
            <person name="Henrissat B."/>
            <person name="Grigoriev I.V."/>
            <person name="Hibbett D.S."/>
            <person name="Martin F."/>
            <person name="Nordberg H.P."/>
            <person name="Cantor M.N."/>
            <person name="Hua S.X."/>
        </authorList>
    </citation>
    <scope>NUCLEOTIDE SEQUENCE [LARGE SCALE GENOMIC DNA]</scope>
    <source>
        <strain evidence="2 3">441</strain>
    </source>
</reference>
<organism evidence="2 3">
    <name type="scientific">Pisolithus microcarpus 441</name>
    <dbReference type="NCBI Taxonomy" id="765257"/>
    <lineage>
        <taxon>Eukaryota</taxon>
        <taxon>Fungi</taxon>
        <taxon>Dikarya</taxon>
        <taxon>Basidiomycota</taxon>
        <taxon>Agaricomycotina</taxon>
        <taxon>Agaricomycetes</taxon>
        <taxon>Agaricomycetidae</taxon>
        <taxon>Boletales</taxon>
        <taxon>Sclerodermatineae</taxon>
        <taxon>Pisolithaceae</taxon>
        <taxon>Pisolithus</taxon>
    </lineage>
</organism>
<proteinExistence type="predicted"/>
<name>A0A0C9ZZB4_9AGAM</name>
<dbReference type="EMBL" id="KN833710">
    <property type="protein sequence ID" value="KIK25113.1"/>
    <property type="molecule type" value="Genomic_DNA"/>
</dbReference>
<feature type="compositionally biased region" description="Low complexity" evidence="1">
    <location>
        <begin position="35"/>
        <end position="49"/>
    </location>
</feature>
<protein>
    <submittedName>
        <fullName evidence="2">Uncharacterized protein</fullName>
    </submittedName>
</protein>
<feature type="region of interest" description="Disordered" evidence="1">
    <location>
        <begin position="34"/>
        <end position="57"/>
    </location>
</feature>
<evidence type="ECO:0000313" key="3">
    <source>
        <dbReference type="Proteomes" id="UP000054018"/>
    </source>
</evidence>
<dbReference type="HOGENOM" id="CLU_2758762_0_0_1"/>
<keyword evidence="3" id="KW-1185">Reference proteome</keyword>
<gene>
    <name evidence="2" type="ORF">PISMIDRAFT_677354</name>
</gene>
<sequence>MFDAGAGVSRHKLWLAARAAGRVGDVTRVYAGVSPAAGSTIGPPTTGSGDDATGVVEAGDFTDTTSFQVA</sequence>
<reference evidence="3" key="2">
    <citation type="submission" date="2015-01" db="EMBL/GenBank/DDBJ databases">
        <title>Evolutionary Origins and Diversification of the Mycorrhizal Mutualists.</title>
        <authorList>
            <consortium name="DOE Joint Genome Institute"/>
            <consortium name="Mycorrhizal Genomics Consortium"/>
            <person name="Kohler A."/>
            <person name="Kuo A."/>
            <person name="Nagy L.G."/>
            <person name="Floudas D."/>
            <person name="Copeland A."/>
            <person name="Barry K.W."/>
            <person name="Cichocki N."/>
            <person name="Veneault-Fourrey C."/>
            <person name="LaButti K."/>
            <person name="Lindquist E.A."/>
            <person name="Lipzen A."/>
            <person name="Lundell T."/>
            <person name="Morin E."/>
            <person name="Murat C."/>
            <person name="Riley R."/>
            <person name="Ohm R."/>
            <person name="Sun H."/>
            <person name="Tunlid A."/>
            <person name="Henrissat B."/>
            <person name="Grigoriev I.V."/>
            <person name="Hibbett D.S."/>
            <person name="Martin F."/>
        </authorList>
    </citation>
    <scope>NUCLEOTIDE SEQUENCE [LARGE SCALE GENOMIC DNA]</scope>
    <source>
        <strain evidence="3">441</strain>
    </source>
</reference>
<dbReference type="AlphaFoldDB" id="A0A0C9ZZB4"/>
<evidence type="ECO:0000256" key="1">
    <source>
        <dbReference type="SAM" id="MobiDB-lite"/>
    </source>
</evidence>
<accession>A0A0C9ZZB4</accession>
<dbReference type="Proteomes" id="UP000054018">
    <property type="component" value="Unassembled WGS sequence"/>
</dbReference>
<evidence type="ECO:0000313" key="2">
    <source>
        <dbReference type="EMBL" id="KIK25113.1"/>
    </source>
</evidence>